<dbReference type="PANTHER" id="PTHR33507">
    <property type="entry name" value="INNER MEMBRANE PROTEIN YBBJ"/>
    <property type="match status" value="1"/>
</dbReference>
<keyword evidence="3 6" id="KW-1133">Transmembrane helix</keyword>
<dbReference type="PANTHER" id="PTHR33507:SF4">
    <property type="entry name" value="NODULATION COMPETITIVENESS PROTEIN NFED"/>
    <property type="match status" value="1"/>
</dbReference>
<feature type="compositionally biased region" description="Low complexity" evidence="5">
    <location>
        <begin position="46"/>
        <end position="60"/>
    </location>
</feature>
<dbReference type="Gene3D" id="3.90.226.10">
    <property type="entry name" value="2-enoyl-CoA Hydratase, Chain A, domain 1"/>
    <property type="match status" value="1"/>
</dbReference>
<feature type="domain" description="NfeD integral membrane" evidence="8">
    <location>
        <begin position="277"/>
        <end position="391"/>
    </location>
</feature>
<accession>A0A6L9S3A5</accession>
<keyword evidence="11" id="KW-1185">Reference proteome</keyword>
<dbReference type="EMBL" id="JAAGOA010000002">
    <property type="protein sequence ID" value="NED99051.1"/>
    <property type="molecule type" value="Genomic_DNA"/>
</dbReference>
<dbReference type="Pfam" id="PF25145">
    <property type="entry name" value="NfeD1b_N"/>
    <property type="match status" value="1"/>
</dbReference>
<dbReference type="Gene3D" id="2.40.50.140">
    <property type="entry name" value="Nucleic acid-binding proteins"/>
    <property type="match status" value="1"/>
</dbReference>
<dbReference type="SUPFAM" id="SSF52096">
    <property type="entry name" value="ClpP/crotonase"/>
    <property type="match status" value="1"/>
</dbReference>
<dbReference type="RefSeq" id="WP_163732288.1">
    <property type="nucleotide sequence ID" value="NZ_JAAGOA010000002.1"/>
</dbReference>
<keyword evidence="2 6" id="KW-0812">Transmembrane</keyword>
<feature type="transmembrane region" description="Helical" evidence="6">
    <location>
        <begin position="377"/>
        <end position="397"/>
    </location>
</feature>
<comment type="caution">
    <text evidence="10">The sequence shown here is derived from an EMBL/GenBank/DDBJ whole genome shotgun (WGS) entry which is preliminary data.</text>
</comment>
<dbReference type="CDD" id="cd07020">
    <property type="entry name" value="Clp_protease_NfeD_1"/>
    <property type="match status" value="1"/>
</dbReference>
<evidence type="ECO:0000259" key="7">
    <source>
        <dbReference type="Pfam" id="PF01957"/>
    </source>
</evidence>
<proteinExistence type="predicted"/>
<evidence type="ECO:0000256" key="5">
    <source>
        <dbReference type="SAM" id="MobiDB-lite"/>
    </source>
</evidence>
<feature type="transmembrane region" description="Helical" evidence="6">
    <location>
        <begin position="312"/>
        <end position="339"/>
    </location>
</feature>
<dbReference type="Pfam" id="PF24961">
    <property type="entry name" value="NfeD_membrane"/>
    <property type="match status" value="1"/>
</dbReference>
<dbReference type="Proteomes" id="UP000475214">
    <property type="component" value="Unassembled WGS sequence"/>
</dbReference>
<feature type="transmembrane region" description="Helical" evidence="6">
    <location>
        <begin position="273"/>
        <end position="292"/>
    </location>
</feature>
<evidence type="ECO:0000259" key="8">
    <source>
        <dbReference type="Pfam" id="PF24961"/>
    </source>
</evidence>
<dbReference type="InterPro" id="IPR012340">
    <property type="entry name" value="NA-bd_OB-fold"/>
</dbReference>
<gene>
    <name evidence="10" type="ORF">G1H10_02595</name>
</gene>
<dbReference type="InterPro" id="IPR056739">
    <property type="entry name" value="NfeD_membrane"/>
</dbReference>
<evidence type="ECO:0000259" key="9">
    <source>
        <dbReference type="Pfam" id="PF25145"/>
    </source>
</evidence>
<feature type="domain" description="NfeD1b N-terminal" evidence="9">
    <location>
        <begin position="69"/>
        <end position="241"/>
    </location>
</feature>
<keyword evidence="4 6" id="KW-0472">Membrane</keyword>
<evidence type="ECO:0000256" key="4">
    <source>
        <dbReference type="ARBA" id="ARBA00023136"/>
    </source>
</evidence>
<evidence type="ECO:0000256" key="2">
    <source>
        <dbReference type="ARBA" id="ARBA00022692"/>
    </source>
</evidence>
<feature type="transmembrane region" description="Helical" evidence="6">
    <location>
        <begin position="346"/>
        <end position="365"/>
    </location>
</feature>
<evidence type="ECO:0000313" key="10">
    <source>
        <dbReference type="EMBL" id="NED99051.1"/>
    </source>
</evidence>
<evidence type="ECO:0000256" key="3">
    <source>
        <dbReference type="ARBA" id="ARBA00022989"/>
    </source>
</evidence>
<dbReference type="InterPro" id="IPR002810">
    <property type="entry name" value="NfeD-like_C"/>
</dbReference>
<comment type="subcellular location">
    <subcellularLocation>
        <location evidence="1">Membrane</location>
        <topology evidence="1">Multi-pass membrane protein</topology>
    </subcellularLocation>
</comment>
<feature type="domain" description="NfeD-like C-terminal" evidence="7">
    <location>
        <begin position="410"/>
        <end position="468"/>
    </location>
</feature>
<dbReference type="InterPro" id="IPR056738">
    <property type="entry name" value="NfeD1b_N"/>
</dbReference>
<reference evidence="10 11" key="1">
    <citation type="submission" date="2020-02" db="EMBL/GenBank/DDBJ databases">
        <authorList>
            <person name="Li X.-J."/>
            <person name="Han X.-M."/>
        </authorList>
    </citation>
    <scope>NUCLEOTIDE SEQUENCE [LARGE SCALE GENOMIC DNA]</scope>
    <source>
        <strain evidence="10 11">CCTCC AB 2017055</strain>
    </source>
</reference>
<dbReference type="AlphaFoldDB" id="A0A6L9S3A5"/>
<name>A0A6L9S3A5_9ACTN</name>
<protein>
    <submittedName>
        <fullName evidence="10">Nodulation protein NfeD</fullName>
    </submittedName>
</protein>
<feature type="region of interest" description="Disordered" evidence="5">
    <location>
        <begin position="46"/>
        <end position="67"/>
    </location>
</feature>
<evidence type="ECO:0000256" key="1">
    <source>
        <dbReference type="ARBA" id="ARBA00004141"/>
    </source>
</evidence>
<dbReference type="InterPro" id="IPR052165">
    <property type="entry name" value="Membrane_assoc_protease"/>
</dbReference>
<dbReference type="InterPro" id="IPR029045">
    <property type="entry name" value="ClpP/crotonase-like_dom_sf"/>
</dbReference>
<evidence type="ECO:0000256" key="6">
    <source>
        <dbReference type="SAM" id="Phobius"/>
    </source>
</evidence>
<organism evidence="10 11">
    <name type="scientific">Phytoactinopolyspora halotolerans</name>
    <dbReference type="NCBI Taxonomy" id="1981512"/>
    <lineage>
        <taxon>Bacteria</taxon>
        <taxon>Bacillati</taxon>
        <taxon>Actinomycetota</taxon>
        <taxon>Actinomycetes</taxon>
        <taxon>Jiangellales</taxon>
        <taxon>Jiangellaceae</taxon>
        <taxon>Phytoactinopolyspora</taxon>
    </lineage>
</organism>
<sequence length="485" mass="49832">MRERPVRQFQPGLRRPVRAAPLTAAVIALMLALSFLADDARGAGADGAVADASDSADASGPTESERPTVLVTEVSTEITPVVADHIRDGIDQATSGDYAAYVIEMDTPGGLGSAMRDIIQEILNSDVPVIVQVAPEGARAASAGAIITLASHFAVMAPGTAIGAATPVGLQGEAAGEKAVQDAAAFAESLAERRDRNVDVARSMVVDATSLSASEAVEQNIVDAQAGSLTQALEAADGTTVEVEDGQTVTISVAGADVDRDDFGFFRDIQQTLANPNLAFILLTLGVLGLLFELSSPGVGIGGTVGAVSILLALFSLAVLPVNVIGVLLLLISAALFVAELFAPGIAGFAVGGAVTFALAAVFLFDDAEGVSVDPIVAVPTAVVVGILAIIAGRLVVRSQRGTTSRSGAGAYIGRVLTVDEVDDEDATRAWTSMEGSWWRLRSPEASLFEGERVEVLDMHGLDLVVAPLSPGWSPPEDPPHGRKG</sequence>
<dbReference type="Pfam" id="PF01957">
    <property type="entry name" value="NfeD"/>
    <property type="match status" value="1"/>
</dbReference>
<evidence type="ECO:0000313" key="11">
    <source>
        <dbReference type="Proteomes" id="UP000475214"/>
    </source>
</evidence>